<feature type="region of interest" description="Disordered" evidence="7">
    <location>
        <begin position="636"/>
        <end position="672"/>
    </location>
</feature>
<dbReference type="Proteomes" id="UP000249464">
    <property type="component" value="Unassembled WGS sequence"/>
</dbReference>
<keyword evidence="10" id="KW-1185">Reference proteome</keyword>
<evidence type="ECO:0000256" key="5">
    <source>
        <dbReference type="ARBA" id="ARBA00022833"/>
    </source>
</evidence>
<dbReference type="GO" id="GO:0046872">
    <property type="term" value="F:metal ion binding"/>
    <property type="evidence" value="ECO:0007669"/>
    <property type="project" value="UniProtKB-KW"/>
</dbReference>
<organism evidence="9 10">
    <name type="scientific">Microbotryum silenes-dioicae</name>
    <dbReference type="NCBI Taxonomy" id="796604"/>
    <lineage>
        <taxon>Eukaryota</taxon>
        <taxon>Fungi</taxon>
        <taxon>Dikarya</taxon>
        <taxon>Basidiomycota</taxon>
        <taxon>Pucciniomycotina</taxon>
        <taxon>Microbotryomycetes</taxon>
        <taxon>Microbotryales</taxon>
        <taxon>Microbotryaceae</taxon>
        <taxon>Microbotryum</taxon>
    </lineage>
</organism>
<dbReference type="PANTHER" id="PTHR22726">
    <property type="entry name" value="METALLOENDOPEPTIDASE OMA1"/>
    <property type="match status" value="1"/>
</dbReference>
<evidence type="ECO:0000313" key="10">
    <source>
        <dbReference type="Proteomes" id="UP000249464"/>
    </source>
</evidence>
<name>A0A2X0NZL4_9BASI</name>
<evidence type="ECO:0000256" key="3">
    <source>
        <dbReference type="ARBA" id="ARBA00022723"/>
    </source>
</evidence>
<dbReference type="STRING" id="796604.A0A2X0NZL4"/>
<feature type="region of interest" description="Disordered" evidence="7">
    <location>
        <begin position="801"/>
        <end position="854"/>
    </location>
</feature>
<evidence type="ECO:0000259" key="8">
    <source>
        <dbReference type="Pfam" id="PF01435"/>
    </source>
</evidence>
<keyword evidence="4" id="KW-0378">Hydrolase</keyword>
<dbReference type="AlphaFoldDB" id="A0A2X0NZL4"/>
<comment type="cofactor">
    <cofactor evidence="1">
        <name>Zn(2+)</name>
        <dbReference type="ChEBI" id="CHEBI:29105"/>
    </cofactor>
</comment>
<keyword evidence="6" id="KW-0482">Metalloprotease</keyword>
<dbReference type="GO" id="GO:0006515">
    <property type="term" value="P:protein quality control for misfolded or incompletely synthesized proteins"/>
    <property type="evidence" value="ECO:0007669"/>
    <property type="project" value="TreeGrafter"/>
</dbReference>
<feature type="compositionally biased region" description="Low complexity" evidence="7">
    <location>
        <begin position="636"/>
        <end position="655"/>
    </location>
</feature>
<proteinExistence type="predicted"/>
<keyword evidence="2" id="KW-0645">Protease</keyword>
<dbReference type="InterPro" id="IPR001915">
    <property type="entry name" value="Peptidase_M48"/>
</dbReference>
<evidence type="ECO:0000256" key="1">
    <source>
        <dbReference type="ARBA" id="ARBA00001947"/>
    </source>
</evidence>
<evidence type="ECO:0000256" key="6">
    <source>
        <dbReference type="ARBA" id="ARBA00023049"/>
    </source>
</evidence>
<protein>
    <submittedName>
        <fullName evidence="9">BQ5605_C019g08962 protein</fullName>
    </submittedName>
</protein>
<dbReference type="PANTHER" id="PTHR22726:SF18">
    <property type="entry name" value="PEPTIDASE M48 DOMAIN-CONTAINING PROTEIN"/>
    <property type="match status" value="1"/>
</dbReference>
<evidence type="ECO:0000313" key="9">
    <source>
        <dbReference type="EMBL" id="SGY23645.1"/>
    </source>
</evidence>
<dbReference type="InterPro" id="IPR051156">
    <property type="entry name" value="Mito/Outer_Membr_Metalloprot"/>
</dbReference>
<dbReference type="EMBL" id="FQNC01000019">
    <property type="protein sequence ID" value="SGY23645.1"/>
    <property type="molecule type" value="Genomic_DNA"/>
</dbReference>
<evidence type="ECO:0000256" key="2">
    <source>
        <dbReference type="ARBA" id="ARBA00022670"/>
    </source>
</evidence>
<gene>
    <name evidence="9" type="primary">BQ5605_C019g08962</name>
    <name evidence="9" type="ORF">BQ5605_C019G08962</name>
</gene>
<dbReference type="GO" id="GO:0005743">
    <property type="term" value="C:mitochondrial inner membrane"/>
    <property type="evidence" value="ECO:0007669"/>
    <property type="project" value="TreeGrafter"/>
</dbReference>
<keyword evidence="3" id="KW-0479">Metal-binding</keyword>
<accession>A0A2X0NZL4</accession>
<evidence type="ECO:0000256" key="4">
    <source>
        <dbReference type="ARBA" id="ARBA00022801"/>
    </source>
</evidence>
<feature type="compositionally biased region" description="Basic and acidic residues" evidence="7">
    <location>
        <begin position="801"/>
        <end position="816"/>
    </location>
</feature>
<feature type="domain" description="Peptidase M48" evidence="8">
    <location>
        <begin position="578"/>
        <end position="870"/>
    </location>
</feature>
<reference evidence="9 10" key="1">
    <citation type="submission" date="2016-11" db="EMBL/GenBank/DDBJ databases">
        <authorList>
            <person name="Jaros S."/>
            <person name="Januszkiewicz K."/>
            <person name="Wedrychowicz H."/>
        </authorList>
    </citation>
    <scope>NUCLEOTIDE SEQUENCE [LARGE SCALE GENOMIC DNA]</scope>
</reference>
<keyword evidence="5" id="KW-0862">Zinc</keyword>
<dbReference type="GO" id="GO:0004222">
    <property type="term" value="F:metalloendopeptidase activity"/>
    <property type="evidence" value="ECO:0007669"/>
    <property type="project" value="InterPro"/>
</dbReference>
<sequence length="893" mass="98553">MGVPLLLSKTTAGAAHSLLRPPHALGSHSRQILVRADGSAFATGSSSPMKAFASRFTFSTSTAPWSSLGSSLSNSANRALSRRSFFSRYTWGTVAATSSSRSASTLRHGPHFFERATPHPTKCRWSNPCTLHHEPNSCPKDDRWRCRFRYRTRGAHANSDRRPFSLDFDTRHKTERWFKYMHRMDRLRHRRRKRHHLSHAPKTSIVNRHKPWKHFSTGIIYFSTTTGPQRGPRPTRKINLKFVARVHLDQPRPLTTPLLAVEKTPFPPTALYIARPTGCSPGSFSHSFRGSLPQATSILPPTASLVRMFTTSRRAHELSVDPLQAREAGFPFLLPLATLLKSSAALHTLNIVSRVALTILPFSVRAKYFGSRNAAVAGANVAAATSSWASRIMSSSGATGSFGTHYLAPLLAAIPIVLLGGIVLASLEQTPITGRWRMVMLSPAEEAELISSVLGTSEDSNVQKRDWVGILRSVLELEDEGVSPTTGRRILLGGEVLDERDWRVRWADAVLRALEHGVPSLGIGSLELDSAASEDPTILQAPPTRYPLRPRLSTESVSDMGWLGHLFLGKHANQSQEDAADASLDVGYELIVIDRAEANAFSFGFAPEIASDSRSSDRRGVIVVYAGFIDQILGSNAPSQQQQPPAPASRSSLSSYFTSKPPEPTLPNLVPTTLPTREQTQAMAVLLSHELSHLLLSHSIELQASTSLLLKHVSKLAVDVIRTITFPLVAMLGPFLSDAIHSSTKVGVSTSWNYVGSAMLACQSRVLETEADLVALRLLACSGIDPRFALKFWEGRVERDRQGEAEGKGMRMKEGQKVQMHSPASGTAESEGKRKEEEDQNASKPKTTAACWIMDSHPVEEERVERIRKELARWERYRDEQAFMNGRREQKKV</sequence>
<dbReference type="Pfam" id="PF01435">
    <property type="entry name" value="Peptidase_M48"/>
    <property type="match status" value="1"/>
</dbReference>
<evidence type="ECO:0000256" key="7">
    <source>
        <dbReference type="SAM" id="MobiDB-lite"/>
    </source>
</evidence>
<dbReference type="GO" id="GO:0034982">
    <property type="term" value="P:mitochondrial protein processing"/>
    <property type="evidence" value="ECO:0007669"/>
    <property type="project" value="TreeGrafter"/>
</dbReference>